<dbReference type="Gene3D" id="1.10.10.10">
    <property type="entry name" value="Winged helix-like DNA-binding domain superfamily/Winged helix DNA-binding domain"/>
    <property type="match status" value="1"/>
</dbReference>
<evidence type="ECO:0000256" key="5">
    <source>
        <dbReference type="ARBA" id="ARBA00023159"/>
    </source>
</evidence>
<feature type="DNA-binding region" description="Fork-head" evidence="9">
    <location>
        <begin position="142"/>
        <end position="236"/>
    </location>
</feature>
<dbReference type="PROSITE" id="PS00657">
    <property type="entry name" value="FORK_HEAD_1"/>
    <property type="match status" value="1"/>
</dbReference>
<evidence type="ECO:0000259" key="10">
    <source>
        <dbReference type="PROSITE" id="PS50039"/>
    </source>
</evidence>
<dbReference type="InterPro" id="IPR036390">
    <property type="entry name" value="WH_DNA-bd_sf"/>
</dbReference>
<dbReference type="GO" id="GO:0003146">
    <property type="term" value="P:heart jogging"/>
    <property type="evidence" value="ECO:0007669"/>
    <property type="project" value="UniProtKB-ARBA"/>
</dbReference>
<comment type="similarity">
    <text evidence="8">Belongs to the FOXJ1 family.</text>
</comment>
<keyword evidence="7 9" id="KW-0539">Nucleus</keyword>
<dbReference type="InterPro" id="IPR018122">
    <property type="entry name" value="TF_fork_head_CS_1"/>
</dbReference>
<dbReference type="GO" id="GO:0001947">
    <property type="term" value="P:heart looping"/>
    <property type="evidence" value="ECO:0007669"/>
    <property type="project" value="UniProtKB-ARBA"/>
</dbReference>
<proteinExistence type="inferred from homology"/>
<dbReference type="GO" id="GO:0060271">
    <property type="term" value="P:cilium assembly"/>
    <property type="evidence" value="ECO:0007669"/>
    <property type="project" value="UniProtKB-ARBA"/>
</dbReference>
<dbReference type="GO" id="GO:0005634">
    <property type="term" value="C:nucleus"/>
    <property type="evidence" value="ECO:0007669"/>
    <property type="project" value="UniProtKB-SubCell"/>
</dbReference>
<evidence type="ECO:0000256" key="2">
    <source>
        <dbReference type="ARBA" id="ARBA00022794"/>
    </source>
</evidence>
<evidence type="ECO:0000256" key="1">
    <source>
        <dbReference type="ARBA" id="ARBA00004123"/>
    </source>
</evidence>
<comment type="caution">
    <text evidence="11">The sequence shown here is derived from an EMBL/GenBank/DDBJ whole genome shotgun (WGS) entry which is preliminary data.</text>
</comment>
<evidence type="ECO:0000256" key="6">
    <source>
        <dbReference type="ARBA" id="ARBA00023163"/>
    </source>
</evidence>
<keyword evidence="4 9" id="KW-0238">DNA-binding</keyword>
<dbReference type="PROSITE" id="PS50039">
    <property type="entry name" value="FORK_HEAD_3"/>
    <property type="match status" value="1"/>
</dbReference>
<dbReference type="InterPro" id="IPR047512">
    <property type="entry name" value="FH_FOXJ1"/>
</dbReference>
<gene>
    <name evidence="11" type="ORF">Q5P01_014375</name>
</gene>
<keyword evidence="6" id="KW-0804">Transcription</keyword>
<dbReference type="Pfam" id="PF00250">
    <property type="entry name" value="Forkhead"/>
    <property type="match status" value="1"/>
</dbReference>
<dbReference type="InterPro" id="IPR036388">
    <property type="entry name" value="WH-like_DNA-bd_sf"/>
</dbReference>
<feature type="domain" description="Fork-head" evidence="10">
    <location>
        <begin position="142"/>
        <end position="236"/>
    </location>
</feature>
<evidence type="ECO:0000256" key="9">
    <source>
        <dbReference type="PROSITE-ProRule" id="PRU00089"/>
    </source>
</evidence>
<dbReference type="PANTHER" id="PTHR46805">
    <property type="entry name" value="FORKHEAD BOX PROTEIN J1"/>
    <property type="match status" value="1"/>
</dbReference>
<evidence type="ECO:0000256" key="7">
    <source>
        <dbReference type="ARBA" id="ARBA00023242"/>
    </source>
</evidence>
<evidence type="ECO:0000313" key="11">
    <source>
        <dbReference type="EMBL" id="KAK2837163.1"/>
    </source>
</evidence>
<keyword evidence="12" id="KW-1185">Reference proteome</keyword>
<protein>
    <recommendedName>
        <fullName evidence="10">Fork-head domain-containing protein</fullName>
    </recommendedName>
</protein>
<evidence type="ECO:0000256" key="4">
    <source>
        <dbReference type="ARBA" id="ARBA00023125"/>
    </source>
</evidence>
<dbReference type="GO" id="GO:0000978">
    <property type="term" value="F:RNA polymerase II cis-regulatory region sequence-specific DNA binding"/>
    <property type="evidence" value="ECO:0007669"/>
    <property type="project" value="TreeGrafter"/>
</dbReference>
<keyword evidence="2" id="KW-0970">Cilium biogenesis/degradation</keyword>
<sequence length="457" mass="50837">MLSLSCADPWPEGSMGLEEKVVTTAGQTRERDRVVDTNNNNNNIFCSSINLDDSLTSLQWLQEFPIVGASVSQRANQQLHLFSQPQGSDTPASPLVEDPTSMQLTPRTPTAVASSRVQSLPGIMAPCHCLDEVDYKTNAHIRPPYSYATLICMAMQASKKTKITLSCIYQWITDNFCYYRYADPNWQNTIRHNLSLNKCFIKVPRRKDEPGRGSFWKVNPQYAECLLSSAYKKRRMAPVQSDLALQDKLRVNLQPQPKSQRLLREFKEATAAEQNCYPHQGTMPGSLPVVREGGGNKRHAPSVATINGDSKVLRRSNSPLFPVDEQKEIGPLKEDFDWDALLDSALSGKLNLEGGEPFSCIMKEEDLTVRGTLITPGEASVGTADTPVLVENQASNDVPDFDEEAFLATTFLENLRPEEEEQGHSDFLCSSTVNVDQLFDLGESLGGDPNFWIDSLL</sequence>
<dbReference type="GO" id="GO:0000981">
    <property type="term" value="F:DNA-binding transcription factor activity, RNA polymerase II-specific"/>
    <property type="evidence" value="ECO:0007669"/>
    <property type="project" value="TreeGrafter"/>
</dbReference>
<comment type="subcellular location">
    <subcellularLocation>
        <location evidence="1 9">Nucleus</location>
    </subcellularLocation>
</comment>
<name>A0AA88MIQ5_CHASR</name>
<keyword evidence="3" id="KW-0805">Transcription regulation</keyword>
<keyword evidence="5" id="KW-0010">Activator</keyword>
<organism evidence="11 12">
    <name type="scientific">Channa striata</name>
    <name type="common">Snakehead murrel</name>
    <name type="synonym">Ophicephalus striatus</name>
    <dbReference type="NCBI Taxonomy" id="64152"/>
    <lineage>
        <taxon>Eukaryota</taxon>
        <taxon>Metazoa</taxon>
        <taxon>Chordata</taxon>
        <taxon>Craniata</taxon>
        <taxon>Vertebrata</taxon>
        <taxon>Euteleostomi</taxon>
        <taxon>Actinopterygii</taxon>
        <taxon>Neopterygii</taxon>
        <taxon>Teleostei</taxon>
        <taxon>Neoteleostei</taxon>
        <taxon>Acanthomorphata</taxon>
        <taxon>Anabantaria</taxon>
        <taxon>Anabantiformes</taxon>
        <taxon>Channoidei</taxon>
        <taxon>Channidae</taxon>
        <taxon>Channa</taxon>
    </lineage>
</organism>
<evidence type="ECO:0000256" key="3">
    <source>
        <dbReference type="ARBA" id="ARBA00023015"/>
    </source>
</evidence>
<accession>A0AA88MIQ5</accession>
<dbReference type="EMBL" id="JAUPFM010000011">
    <property type="protein sequence ID" value="KAK2837163.1"/>
    <property type="molecule type" value="Genomic_DNA"/>
</dbReference>
<dbReference type="InterPro" id="IPR001766">
    <property type="entry name" value="Fork_head_dom"/>
</dbReference>
<dbReference type="PANTHER" id="PTHR46805:SF2">
    <property type="entry name" value="FORKHEAD BOX PROTEIN J1-A"/>
    <property type="match status" value="1"/>
</dbReference>
<dbReference type="Proteomes" id="UP001187415">
    <property type="component" value="Unassembled WGS sequence"/>
</dbReference>
<dbReference type="FunFam" id="1.10.10.10:FF:000030">
    <property type="entry name" value="Forkhead box protein K2"/>
    <property type="match status" value="1"/>
</dbReference>
<evidence type="ECO:0000313" key="12">
    <source>
        <dbReference type="Proteomes" id="UP001187415"/>
    </source>
</evidence>
<dbReference type="CDD" id="cd20023">
    <property type="entry name" value="FH_FOXJ1"/>
    <property type="match status" value="1"/>
</dbReference>
<dbReference type="SUPFAM" id="SSF46785">
    <property type="entry name" value="Winged helix' DNA-binding domain"/>
    <property type="match status" value="1"/>
</dbReference>
<reference evidence="11" key="1">
    <citation type="submission" date="2023-07" db="EMBL/GenBank/DDBJ databases">
        <title>Chromosome-level Genome Assembly of Striped Snakehead (Channa striata).</title>
        <authorList>
            <person name="Liu H."/>
        </authorList>
    </citation>
    <scope>NUCLEOTIDE SEQUENCE</scope>
    <source>
        <strain evidence="11">Gz</strain>
        <tissue evidence="11">Muscle</tissue>
    </source>
</reference>
<dbReference type="SMART" id="SM00339">
    <property type="entry name" value="FH"/>
    <property type="match status" value="1"/>
</dbReference>
<dbReference type="PRINTS" id="PR00053">
    <property type="entry name" value="FORKHEAD"/>
</dbReference>
<dbReference type="InterPro" id="IPR047513">
    <property type="entry name" value="FOXJ1"/>
</dbReference>
<evidence type="ECO:0000256" key="8">
    <source>
        <dbReference type="ARBA" id="ARBA00034770"/>
    </source>
</evidence>
<dbReference type="AlphaFoldDB" id="A0AA88MIQ5"/>